<dbReference type="InterPro" id="IPR029060">
    <property type="entry name" value="PIN-like_dom_sf"/>
</dbReference>
<dbReference type="SUPFAM" id="SSF88723">
    <property type="entry name" value="PIN domain-like"/>
    <property type="match status" value="1"/>
</dbReference>
<dbReference type="Proteomes" id="UP000199555">
    <property type="component" value="Unassembled WGS sequence"/>
</dbReference>
<keyword evidence="3" id="KW-1185">Reference proteome</keyword>
<protein>
    <submittedName>
        <fullName evidence="2">Predicted nucleic-acid-binding protein, contains PIN domain</fullName>
    </submittedName>
</protein>
<evidence type="ECO:0000313" key="2">
    <source>
        <dbReference type="EMBL" id="SDL61777.1"/>
    </source>
</evidence>
<evidence type="ECO:0000259" key="1">
    <source>
        <dbReference type="Pfam" id="PF01850"/>
    </source>
</evidence>
<dbReference type="Pfam" id="PF01850">
    <property type="entry name" value="PIN"/>
    <property type="match status" value="1"/>
</dbReference>
<dbReference type="AlphaFoldDB" id="A0A1G9LIT3"/>
<dbReference type="Gene3D" id="3.40.50.1010">
    <property type="entry name" value="5'-nuclease"/>
    <property type="match status" value="1"/>
</dbReference>
<gene>
    <name evidence="2" type="ORF">SAMN04487971_1159</name>
</gene>
<dbReference type="RefSeq" id="WP_090756911.1">
    <property type="nucleotide sequence ID" value="NZ_FNGE01000015.1"/>
</dbReference>
<evidence type="ECO:0000313" key="3">
    <source>
        <dbReference type="Proteomes" id="UP000199555"/>
    </source>
</evidence>
<feature type="domain" description="PIN" evidence="1">
    <location>
        <begin position="2"/>
        <end position="120"/>
    </location>
</feature>
<sequence length="134" mass="14256">MIALDTNVVVRFLTQDDPAQSAQANALMAGLTEAEPGFLCREVVVELVWVLERAYDLPRDRIAAALDGLLAARELVVESPDRTGLAVERYRAGGAGFSDHMIALAGREAGCRATFSFDRKAVAQAGMAPVPPAS</sequence>
<dbReference type="OrthoDB" id="3175275at2"/>
<dbReference type="EMBL" id="FNGE01000015">
    <property type="protein sequence ID" value="SDL61777.1"/>
    <property type="molecule type" value="Genomic_DNA"/>
</dbReference>
<dbReference type="STRING" id="525640.SAMN04487971_1159"/>
<reference evidence="3" key="1">
    <citation type="submission" date="2016-10" db="EMBL/GenBank/DDBJ databases">
        <authorList>
            <person name="Varghese N."/>
            <person name="Submissions S."/>
        </authorList>
    </citation>
    <scope>NUCLEOTIDE SEQUENCE [LARGE SCALE GENOMIC DNA]</scope>
    <source>
        <strain evidence="3">CGMCC 1.7655</strain>
    </source>
</reference>
<dbReference type="InterPro" id="IPR002716">
    <property type="entry name" value="PIN_dom"/>
</dbReference>
<name>A0A1G9LIT3_9RHOB</name>
<organism evidence="2 3">
    <name type="scientific">Paracoccus chinensis</name>
    <dbReference type="NCBI Taxonomy" id="525640"/>
    <lineage>
        <taxon>Bacteria</taxon>
        <taxon>Pseudomonadati</taxon>
        <taxon>Pseudomonadota</taxon>
        <taxon>Alphaproteobacteria</taxon>
        <taxon>Rhodobacterales</taxon>
        <taxon>Paracoccaceae</taxon>
        <taxon>Paracoccus</taxon>
    </lineage>
</organism>
<proteinExistence type="predicted"/>
<accession>A0A1G9LIT3</accession>